<protein>
    <submittedName>
        <fullName evidence="1">Uncharacterized protein</fullName>
    </submittedName>
</protein>
<evidence type="ECO:0000313" key="2">
    <source>
        <dbReference type="Proteomes" id="UP000521943"/>
    </source>
</evidence>
<keyword evidence="2" id="KW-1185">Reference proteome</keyword>
<dbReference type="EMBL" id="JACGCI010000011">
    <property type="protein sequence ID" value="KAF6760977.1"/>
    <property type="molecule type" value="Genomic_DNA"/>
</dbReference>
<proteinExistence type="predicted"/>
<evidence type="ECO:0000313" key="1">
    <source>
        <dbReference type="EMBL" id="KAF6760977.1"/>
    </source>
</evidence>
<gene>
    <name evidence="1" type="ORF">DFP72DRAFT_881929</name>
</gene>
<name>A0A8H6IAY7_9AGAR</name>
<dbReference type="AlphaFoldDB" id="A0A8H6IAY7"/>
<reference evidence="1 2" key="1">
    <citation type="submission" date="2020-07" db="EMBL/GenBank/DDBJ databases">
        <title>Comparative genomics of pyrophilous fungi reveals a link between fire events and developmental genes.</title>
        <authorList>
            <consortium name="DOE Joint Genome Institute"/>
            <person name="Steindorff A.S."/>
            <person name="Carver A."/>
            <person name="Calhoun S."/>
            <person name="Stillman K."/>
            <person name="Liu H."/>
            <person name="Lipzen A."/>
            <person name="Pangilinan J."/>
            <person name="Labutti K."/>
            <person name="Bruns T.D."/>
            <person name="Grigoriev I.V."/>
        </authorList>
    </citation>
    <scope>NUCLEOTIDE SEQUENCE [LARGE SCALE GENOMIC DNA]</scope>
    <source>
        <strain evidence="1 2">CBS 144469</strain>
    </source>
</reference>
<sequence>MRRSEESRLLVVRRASASALACVLLQFSVRRLSALLVSWSIEVGPFVHARVKLGSFVRSFDISSFLVRAGVWQ</sequence>
<comment type="caution">
    <text evidence="1">The sequence shown here is derived from an EMBL/GenBank/DDBJ whole genome shotgun (WGS) entry which is preliminary data.</text>
</comment>
<dbReference type="Proteomes" id="UP000521943">
    <property type="component" value="Unassembled WGS sequence"/>
</dbReference>
<feature type="non-terminal residue" evidence="1">
    <location>
        <position position="73"/>
    </location>
</feature>
<organism evidence="1 2">
    <name type="scientific">Ephemerocybe angulata</name>
    <dbReference type="NCBI Taxonomy" id="980116"/>
    <lineage>
        <taxon>Eukaryota</taxon>
        <taxon>Fungi</taxon>
        <taxon>Dikarya</taxon>
        <taxon>Basidiomycota</taxon>
        <taxon>Agaricomycotina</taxon>
        <taxon>Agaricomycetes</taxon>
        <taxon>Agaricomycetidae</taxon>
        <taxon>Agaricales</taxon>
        <taxon>Agaricineae</taxon>
        <taxon>Psathyrellaceae</taxon>
        <taxon>Ephemerocybe</taxon>
    </lineage>
</organism>
<accession>A0A8H6IAY7</accession>